<dbReference type="GO" id="GO:0016887">
    <property type="term" value="F:ATP hydrolysis activity"/>
    <property type="evidence" value="ECO:0007669"/>
    <property type="project" value="InterPro"/>
</dbReference>
<evidence type="ECO:0000256" key="9">
    <source>
        <dbReference type="ARBA" id="ARBA00022989"/>
    </source>
</evidence>
<evidence type="ECO:0000256" key="5">
    <source>
        <dbReference type="ARBA" id="ARBA00022475"/>
    </source>
</evidence>
<dbReference type="GO" id="GO:0005886">
    <property type="term" value="C:plasma membrane"/>
    <property type="evidence" value="ECO:0007669"/>
    <property type="project" value="UniProtKB-SubCell"/>
</dbReference>
<keyword evidence="6 11" id="KW-0812">Transmembrane</keyword>
<evidence type="ECO:0000256" key="8">
    <source>
        <dbReference type="ARBA" id="ARBA00022840"/>
    </source>
</evidence>
<comment type="similarity">
    <text evidence="11">Belongs to the binding-protein-dependent transport system permease family.</text>
</comment>
<comment type="subcellular location">
    <subcellularLocation>
        <location evidence="11">Cell membrane</location>
        <topology evidence="11">Multi-pass membrane protein</topology>
    </subcellularLocation>
    <subcellularLocation>
        <location evidence="2">Cell membrane</location>
        <topology evidence="2">Peripheral membrane protein</topology>
    </subcellularLocation>
    <subcellularLocation>
        <location evidence="1">Membrane</location>
        <topology evidence="1">Multi-pass membrane protein</topology>
    </subcellularLocation>
</comment>
<dbReference type="PANTHER" id="PTHR43297:SF2">
    <property type="entry name" value="DIPEPTIDE TRANSPORT ATP-BINDING PROTEIN DPPD"/>
    <property type="match status" value="1"/>
</dbReference>
<dbReference type="SUPFAM" id="SSF52540">
    <property type="entry name" value="P-loop containing nucleoside triphosphate hydrolases"/>
    <property type="match status" value="1"/>
</dbReference>
<keyword evidence="9 11" id="KW-1133">Transmembrane helix</keyword>
<evidence type="ECO:0000256" key="10">
    <source>
        <dbReference type="ARBA" id="ARBA00023136"/>
    </source>
</evidence>
<reference evidence="14 15" key="1">
    <citation type="submission" date="2020-05" db="EMBL/GenBank/DDBJ databases">
        <title>MicrobeNet Type strains.</title>
        <authorList>
            <person name="Nicholson A.C."/>
        </authorList>
    </citation>
    <scope>NUCLEOTIDE SEQUENCE [LARGE SCALE GENOMIC DNA]</scope>
    <source>
        <strain evidence="14 15">JCM 3224</strain>
    </source>
</reference>
<feature type="transmembrane region" description="Helical" evidence="11">
    <location>
        <begin position="94"/>
        <end position="118"/>
    </location>
</feature>
<dbReference type="Pfam" id="PF00528">
    <property type="entry name" value="BPD_transp_1"/>
    <property type="match status" value="1"/>
</dbReference>
<evidence type="ECO:0000256" key="1">
    <source>
        <dbReference type="ARBA" id="ARBA00004141"/>
    </source>
</evidence>
<proteinExistence type="inferred from homology"/>
<evidence type="ECO:0000256" key="7">
    <source>
        <dbReference type="ARBA" id="ARBA00022741"/>
    </source>
</evidence>
<sequence length="595" mass="63643">MSEQPPPVTLTRRPTRLRAVLTNPLAVIGLIMLGVVLIAFIAALAIGWVDPHSPLEANLRNLNAPPGSPGHLLGTDNGGRDVFVRLVVATKSTLLSATVALGVAVLLGIPSGLVAGYYGGRIDLALDWLSTLLLSLPGLLVLMAIIAGLGNSMWITMSALGVLMTPGVFRVIRAQVHAIRSELYIDAAKVAGLHDARIIARHVFGMVRGPLLLMLTVLSAVAITVQTGLDFIGLGNPNIITWGGMLSEGFNALFQNQLLFLWPGLALSLTIMALFLLGNGLRDALQPGDTRAAPARRIVRRGHPTDRAAASEPPAADAILCVRDLRIGYPAGDSEPVEVVRGVTLELRKGRIMGLVGESGSGKTQTAFAVLDLLPRQARLLSAQIWLDGVDLRTLTPAQRERLVRESIAYVPQEPMSNLDPAFTIGYQLTEPLRARGLSRGAARERAVGLLARTGIGDPDRVMRCYPHQISGGMAQRVLIAGAISTEPRILIADEPTTALDVTVQSEILDLLRELRTELSMSILLVTHDLGVVADLCDDVAVMRSGEIVETRSVREFFGDPAHDYSRELLAAVPDEDHVRADYVDAASEKAGVNG</sequence>
<dbReference type="Gene3D" id="3.40.50.300">
    <property type="entry name" value="P-loop containing nucleotide triphosphate hydrolases"/>
    <property type="match status" value="1"/>
</dbReference>
<dbReference type="InterPro" id="IPR003439">
    <property type="entry name" value="ABC_transporter-like_ATP-bd"/>
</dbReference>
<comment type="similarity">
    <text evidence="3">Belongs to the ABC transporter superfamily.</text>
</comment>
<evidence type="ECO:0000256" key="11">
    <source>
        <dbReference type="RuleBase" id="RU363032"/>
    </source>
</evidence>
<dbReference type="AlphaFoldDB" id="A0A849C2S1"/>
<evidence type="ECO:0000313" key="15">
    <source>
        <dbReference type="Proteomes" id="UP000586827"/>
    </source>
</evidence>
<organism evidence="14 15">
    <name type="scientific">Nocardia uniformis</name>
    <dbReference type="NCBI Taxonomy" id="53432"/>
    <lineage>
        <taxon>Bacteria</taxon>
        <taxon>Bacillati</taxon>
        <taxon>Actinomycetota</taxon>
        <taxon>Actinomycetes</taxon>
        <taxon>Mycobacteriales</taxon>
        <taxon>Nocardiaceae</taxon>
        <taxon>Nocardia</taxon>
    </lineage>
</organism>
<dbReference type="SMART" id="SM00382">
    <property type="entry name" value="AAA"/>
    <property type="match status" value="1"/>
</dbReference>
<dbReference type="InterPro" id="IPR035906">
    <property type="entry name" value="MetI-like_sf"/>
</dbReference>
<evidence type="ECO:0000259" key="12">
    <source>
        <dbReference type="PROSITE" id="PS50893"/>
    </source>
</evidence>
<keyword evidence="8 14" id="KW-0067">ATP-binding</keyword>
<evidence type="ECO:0000313" key="14">
    <source>
        <dbReference type="EMBL" id="NNH69279.1"/>
    </source>
</evidence>
<keyword evidence="4 11" id="KW-0813">Transport</keyword>
<dbReference type="InterPro" id="IPR017871">
    <property type="entry name" value="ABC_transporter-like_CS"/>
</dbReference>
<dbReference type="Pfam" id="PF00005">
    <property type="entry name" value="ABC_tran"/>
    <property type="match status" value="1"/>
</dbReference>
<evidence type="ECO:0000259" key="13">
    <source>
        <dbReference type="PROSITE" id="PS50928"/>
    </source>
</evidence>
<dbReference type="GO" id="GO:0005524">
    <property type="term" value="F:ATP binding"/>
    <property type="evidence" value="ECO:0007669"/>
    <property type="project" value="UniProtKB-KW"/>
</dbReference>
<dbReference type="InterPro" id="IPR000515">
    <property type="entry name" value="MetI-like"/>
</dbReference>
<comment type="caution">
    <text evidence="14">The sequence shown here is derived from an EMBL/GenBank/DDBJ whole genome shotgun (WGS) entry which is preliminary data.</text>
</comment>
<evidence type="ECO:0000256" key="2">
    <source>
        <dbReference type="ARBA" id="ARBA00004202"/>
    </source>
</evidence>
<gene>
    <name evidence="14" type="ORF">HLB23_05235</name>
</gene>
<feature type="transmembrane region" description="Helical" evidence="11">
    <location>
        <begin position="153"/>
        <end position="172"/>
    </location>
</feature>
<dbReference type="PANTHER" id="PTHR43297">
    <property type="entry name" value="OLIGOPEPTIDE TRANSPORT ATP-BINDING PROTEIN APPD"/>
    <property type="match status" value="1"/>
</dbReference>
<feature type="transmembrane region" description="Helical" evidence="11">
    <location>
        <begin position="125"/>
        <end position="147"/>
    </location>
</feature>
<protein>
    <submittedName>
        <fullName evidence="14">Dipeptide/oligopeptide/nickel ABC transporter permease/ATP-binding protein</fullName>
    </submittedName>
</protein>
<keyword evidence="7" id="KW-0547">Nucleotide-binding</keyword>
<dbReference type="InterPro" id="IPR027417">
    <property type="entry name" value="P-loop_NTPase"/>
</dbReference>
<dbReference type="SUPFAM" id="SSF161098">
    <property type="entry name" value="MetI-like"/>
    <property type="match status" value="1"/>
</dbReference>
<keyword evidence="10 11" id="KW-0472">Membrane</keyword>
<feature type="transmembrane region" description="Helical" evidence="11">
    <location>
        <begin position="254"/>
        <end position="277"/>
    </location>
</feature>
<dbReference type="PROSITE" id="PS50893">
    <property type="entry name" value="ABC_TRANSPORTER_2"/>
    <property type="match status" value="1"/>
</dbReference>
<keyword evidence="15" id="KW-1185">Reference proteome</keyword>
<dbReference type="InterPro" id="IPR003593">
    <property type="entry name" value="AAA+_ATPase"/>
</dbReference>
<dbReference type="CDD" id="cd03257">
    <property type="entry name" value="ABC_NikE_OppD_transporters"/>
    <property type="match status" value="1"/>
</dbReference>
<feature type="domain" description="ABC transporter" evidence="12">
    <location>
        <begin position="322"/>
        <end position="570"/>
    </location>
</feature>
<dbReference type="PROSITE" id="PS00211">
    <property type="entry name" value="ABC_TRANSPORTER_1"/>
    <property type="match status" value="1"/>
</dbReference>
<dbReference type="EMBL" id="JABELX010000001">
    <property type="protein sequence ID" value="NNH69279.1"/>
    <property type="molecule type" value="Genomic_DNA"/>
</dbReference>
<feature type="transmembrane region" description="Helical" evidence="11">
    <location>
        <begin position="211"/>
        <end position="234"/>
    </location>
</feature>
<feature type="domain" description="ABC transmembrane type-1" evidence="13">
    <location>
        <begin position="90"/>
        <end position="278"/>
    </location>
</feature>
<dbReference type="CDD" id="cd06261">
    <property type="entry name" value="TM_PBP2"/>
    <property type="match status" value="1"/>
</dbReference>
<dbReference type="GO" id="GO:0055085">
    <property type="term" value="P:transmembrane transport"/>
    <property type="evidence" value="ECO:0007669"/>
    <property type="project" value="InterPro"/>
</dbReference>
<evidence type="ECO:0000256" key="6">
    <source>
        <dbReference type="ARBA" id="ARBA00022692"/>
    </source>
</evidence>
<dbReference type="RefSeq" id="WP_067525316.1">
    <property type="nucleotide sequence ID" value="NZ_JABELX010000001.1"/>
</dbReference>
<dbReference type="PROSITE" id="PS50928">
    <property type="entry name" value="ABC_TM1"/>
    <property type="match status" value="1"/>
</dbReference>
<evidence type="ECO:0000256" key="3">
    <source>
        <dbReference type="ARBA" id="ARBA00005417"/>
    </source>
</evidence>
<keyword evidence="5" id="KW-1003">Cell membrane</keyword>
<dbReference type="Proteomes" id="UP000586827">
    <property type="component" value="Unassembled WGS sequence"/>
</dbReference>
<dbReference type="Gene3D" id="1.10.3720.10">
    <property type="entry name" value="MetI-like"/>
    <property type="match status" value="1"/>
</dbReference>
<dbReference type="InterPro" id="IPR050388">
    <property type="entry name" value="ABC_Ni/Peptide_Import"/>
</dbReference>
<feature type="transmembrane region" description="Helical" evidence="11">
    <location>
        <begin position="21"/>
        <end position="49"/>
    </location>
</feature>
<evidence type="ECO:0000256" key="4">
    <source>
        <dbReference type="ARBA" id="ARBA00022448"/>
    </source>
</evidence>
<name>A0A849C2S1_9NOCA</name>
<accession>A0A849C2S1</accession>